<keyword evidence="2" id="KW-1133">Transmembrane helix</keyword>
<dbReference type="Pfam" id="PF10260">
    <property type="entry name" value="SAYSvFN"/>
    <property type="match status" value="1"/>
</dbReference>
<evidence type="ECO:0000256" key="1">
    <source>
        <dbReference type="SAM" id="MobiDB-lite"/>
    </source>
</evidence>
<dbReference type="PANTHER" id="PTHR13527">
    <property type="entry name" value="SAYSVFN DOMAIN-CONTAINING PROTEIN 1"/>
    <property type="match status" value="1"/>
</dbReference>
<keyword evidence="2" id="KW-0812">Transmembrane</keyword>
<keyword evidence="5" id="KW-1185">Reference proteome</keyword>
<reference evidence="4" key="1">
    <citation type="journal article" date="2023" name="Science">
        <title>Genome structures resolve the early diversification of teleost fishes.</title>
        <authorList>
            <person name="Parey E."/>
            <person name="Louis A."/>
            <person name="Montfort J."/>
            <person name="Bouchez O."/>
            <person name="Roques C."/>
            <person name="Iampietro C."/>
            <person name="Lluch J."/>
            <person name="Castinel A."/>
            <person name="Donnadieu C."/>
            <person name="Desvignes T."/>
            <person name="Floi Bucao C."/>
            <person name="Jouanno E."/>
            <person name="Wen M."/>
            <person name="Mejri S."/>
            <person name="Dirks R."/>
            <person name="Jansen H."/>
            <person name="Henkel C."/>
            <person name="Chen W.J."/>
            <person name="Zahm M."/>
            <person name="Cabau C."/>
            <person name="Klopp C."/>
            <person name="Thompson A.W."/>
            <person name="Robinson-Rechavi M."/>
            <person name="Braasch I."/>
            <person name="Lecointre G."/>
            <person name="Bobe J."/>
            <person name="Postlethwait J.H."/>
            <person name="Berthelot C."/>
            <person name="Roest Crollius H."/>
            <person name="Guiguen Y."/>
        </authorList>
    </citation>
    <scope>NUCLEOTIDE SEQUENCE</scope>
    <source>
        <strain evidence="4">NC1722</strain>
    </source>
</reference>
<feature type="compositionally biased region" description="Polar residues" evidence="1">
    <location>
        <begin position="29"/>
        <end position="43"/>
    </location>
</feature>
<dbReference type="AlphaFoldDB" id="A0AAD7R7L1"/>
<name>A0AAD7R7L1_9TELE</name>
<proteinExistence type="predicted"/>
<dbReference type="InterPro" id="IPR019387">
    <property type="entry name" value="SAYSvFN_dom"/>
</dbReference>
<dbReference type="PANTHER" id="PTHR13527:SF0">
    <property type="entry name" value="SAYSVFN DOMAIN-CONTAINING PROTEIN 1"/>
    <property type="match status" value="1"/>
</dbReference>
<organism evidence="4 5">
    <name type="scientific">Aldrovandia affinis</name>
    <dbReference type="NCBI Taxonomy" id="143900"/>
    <lineage>
        <taxon>Eukaryota</taxon>
        <taxon>Metazoa</taxon>
        <taxon>Chordata</taxon>
        <taxon>Craniata</taxon>
        <taxon>Vertebrata</taxon>
        <taxon>Euteleostomi</taxon>
        <taxon>Actinopterygii</taxon>
        <taxon>Neopterygii</taxon>
        <taxon>Teleostei</taxon>
        <taxon>Notacanthiformes</taxon>
        <taxon>Halosauridae</taxon>
        <taxon>Aldrovandia</taxon>
    </lineage>
</organism>
<feature type="region of interest" description="Disordered" evidence="1">
    <location>
        <begin position="1"/>
        <end position="62"/>
    </location>
</feature>
<dbReference type="InterPro" id="IPR039159">
    <property type="entry name" value="SAYSD1"/>
</dbReference>
<dbReference type="EMBL" id="JAINUG010000486">
    <property type="protein sequence ID" value="KAJ8367336.1"/>
    <property type="molecule type" value="Genomic_DNA"/>
</dbReference>
<feature type="compositionally biased region" description="Basic and acidic residues" evidence="1">
    <location>
        <begin position="1"/>
        <end position="19"/>
    </location>
</feature>
<evidence type="ECO:0000313" key="5">
    <source>
        <dbReference type="Proteomes" id="UP001221898"/>
    </source>
</evidence>
<accession>A0AAD7R7L1</accession>
<keyword evidence="2" id="KW-0472">Membrane</keyword>
<evidence type="ECO:0000259" key="3">
    <source>
        <dbReference type="Pfam" id="PF10260"/>
    </source>
</evidence>
<sequence length="174" mass="19460">MERKLAEFRARRRETKDVDSGGAMEDQSKAQPESSSLMSSVTKTNRREEPEKAVSSPVFETTGNPRASTSWLTDSAVGRWLGVRRLAFTNVTLLKALLWLVLLGLFAELEFGLPFFLISLFYWLYEGLRSPAERRPGELSAYSVFNPDCQPILGTITAQQLEGEMGYGVLANSF</sequence>
<feature type="transmembrane region" description="Helical" evidence="2">
    <location>
        <begin position="96"/>
        <end position="125"/>
    </location>
</feature>
<evidence type="ECO:0000313" key="4">
    <source>
        <dbReference type="EMBL" id="KAJ8367336.1"/>
    </source>
</evidence>
<gene>
    <name evidence="4" type="ORF">AAFF_G00320850</name>
</gene>
<comment type="caution">
    <text evidence="4">The sequence shown here is derived from an EMBL/GenBank/DDBJ whole genome shotgun (WGS) entry which is preliminary data.</text>
</comment>
<feature type="domain" description="SAYSvFN" evidence="3">
    <location>
        <begin position="96"/>
        <end position="165"/>
    </location>
</feature>
<protein>
    <recommendedName>
        <fullName evidence="3">SAYSvFN domain-containing protein</fullName>
    </recommendedName>
</protein>
<dbReference type="Proteomes" id="UP001221898">
    <property type="component" value="Unassembled WGS sequence"/>
</dbReference>
<evidence type="ECO:0000256" key="2">
    <source>
        <dbReference type="SAM" id="Phobius"/>
    </source>
</evidence>